<dbReference type="Gene3D" id="3.30.40.10">
    <property type="entry name" value="Zinc/RING finger domain, C3HC4 (zinc finger)"/>
    <property type="match status" value="1"/>
</dbReference>
<dbReference type="PROSITE" id="PS00109">
    <property type="entry name" value="PROTEIN_KINASE_TYR"/>
    <property type="match status" value="1"/>
</dbReference>
<accession>L1JQK6</accession>
<dbReference type="GO" id="GO:0005886">
    <property type="term" value="C:plasma membrane"/>
    <property type="evidence" value="ECO:0007669"/>
    <property type="project" value="TreeGrafter"/>
</dbReference>
<dbReference type="InterPro" id="IPR013083">
    <property type="entry name" value="Znf_RING/FYVE/PHD"/>
</dbReference>
<evidence type="ECO:0000256" key="1">
    <source>
        <dbReference type="ARBA" id="ARBA00022723"/>
    </source>
</evidence>
<evidence type="ECO:0008006" key="10">
    <source>
        <dbReference type="Google" id="ProtNLM"/>
    </source>
</evidence>
<dbReference type="Proteomes" id="UP000011087">
    <property type="component" value="Unassembled WGS sequence"/>
</dbReference>
<dbReference type="HOGENOM" id="CLU_000288_7_40_1"/>
<dbReference type="KEGG" id="gtt:GUITHDRAFT_67286"/>
<dbReference type="Gene3D" id="1.10.510.10">
    <property type="entry name" value="Transferase(Phosphotransferase) domain 1"/>
    <property type="match status" value="1"/>
</dbReference>
<dbReference type="AlphaFoldDB" id="L1JQK6"/>
<feature type="domain" description="RING-type" evidence="6">
    <location>
        <begin position="270"/>
        <end position="306"/>
    </location>
</feature>
<dbReference type="Pfam" id="PF07714">
    <property type="entry name" value="PK_Tyr_Ser-Thr"/>
    <property type="match status" value="1"/>
</dbReference>
<reference evidence="9" key="2">
    <citation type="submission" date="2012-11" db="EMBL/GenBank/DDBJ databases">
        <authorList>
            <person name="Kuo A."/>
            <person name="Curtis B.A."/>
            <person name="Tanifuji G."/>
            <person name="Burki F."/>
            <person name="Gruber A."/>
            <person name="Irimia M."/>
            <person name="Maruyama S."/>
            <person name="Arias M.C."/>
            <person name="Ball S.G."/>
            <person name="Gile G.H."/>
            <person name="Hirakawa Y."/>
            <person name="Hopkins J.F."/>
            <person name="Rensing S.A."/>
            <person name="Schmutz J."/>
            <person name="Symeonidi A."/>
            <person name="Elias M."/>
            <person name="Eveleigh R.J."/>
            <person name="Herman E.K."/>
            <person name="Klute M.J."/>
            <person name="Nakayama T."/>
            <person name="Obornik M."/>
            <person name="Reyes-Prieto A."/>
            <person name="Armbrust E.V."/>
            <person name="Aves S.J."/>
            <person name="Beiko R.G."/>
            <person name="Coutinho P."/>
            <person name="Dacks J.B."/>
            <person name="Durnford D.G."/>
            <person name="Fast N.M."/>
            <person name="Green B.R."/>
            <person name="Grisdale C."/>
            <person name="Hempe F."/>
            <person name="Henrissat B."/>
            <person name="Hoppner M.P."/>
            <person name="Ishida K.-I."/>
            <person name="Kim E."/>
            <person name="Koreny L."/>
            <person name="Kroth P.G."/>
            <person name="Liu Y."/>
            <person name="Malik S.-B."/>
            <person name="Maier U.G."/>
            <person name="McRose D."/>
            <person name="Mock T."/>
            <person name="Neilson J.A."/>
            <person name="Onodera N.T."/>
            <person name="Poole A.M."/>
            <person name="Pritham E.J."/>
            <person name="Richards T.A."/>
            <person name="Rocap G."/>
            <person name="Roy S.W."/>
            <person name="Sarai C."/>
            <person name="Schaack S."/>
            <person name="Shirato S."/>
            <person name="Slamovits C.H."/>
            <person name="Spencer D.F."/>
            <person name="Suzuki S."/>
            <person name="Worden A.Z."/>
            <person name="Zauner S."/>
            <person name="Barry K."/>
            <person name="Bell C."/>
            <person name="Bharti A.K."/>
            <person name="Crow J.A."/>
            <person name="Grimwood J."/>
            <person name="Kramer R."/>
            <person name="Lindquist E."/>
            <person name="Lucas S."/>
            <person name="Salamov A."/>
            <person name="McFadden G.I."/>
            <person name="Lane C.E."/>
            <person name="Keeling P.J."/>
            <person name="Gray M.W."/>
            <person name="Grigoriev I.V."/>
            <person name="Archibald J.M."/>
        </authorList>
    </citation>
    <scope>NUCLEOTIDE SEQUENCE</scope>
    <source>
        <strain evidence="9">CCMP2712</strain>
    </source>
</reference>
<sequence>MDVAMLEFRGKEHDDMETFRNEVEIMRLIGNHPHLAKFYCPTQLRNGHYALVMEYAPEGSLDNLLQKAQQSSKAVSDEVLLQVGKQVCDGMMQLSVYNVVHGDLACRNILVFSFDYYDRKLIRVKISDFGLSLRLTAAAPASLSRESRYGELTGGPLRWMAPEVMTRREFSEKSDIWSYGVTLWELWTNCSVVPYASVTEDEELRRKIILGHLLEKPECCNPRFYEIMQACWRPDPSERPSFTQVKEQVEDAFLMLHSKAPADTNKGGECQICLSDQVDYAILPCGHKCLCSECRSVVGTQCPLCRRDIREIVRIFD</sequence>
<dbReference type="SMART" id="SM00184">
    <property type="entry name" value="RING"/>
    <property type="match status" value="1"/>
</dbReference>
<dbReference type="GO" id="GO:0008270">
    <property type="term" value="F:zinc ion binding"/>
    <property type="evidence" value="ECO:0007669"/>
    <property type="project" value="UniProtKB-KW"/>
</dbReference>
<dbReference type="FunFam" id="1.10.1170.10:FF:000002">
    <property type="entry name" value="Baculoviral IAP repeat containing 7"/>
    <property type="match status" value="1"/>
</dbReference>
<name>L1JQK6_GUITC</name>
<reference evidence="7 9" key="1">
    <citation type="journal article" date="2012" name="Nature">
        <title>Algal genomes reveal evolutionary mosaicism and the fate of nucleomorphs.</title>
        <authorList>
            <consortium name="DOE Joint Genome Institute"/>
            <person name="Curtis B.A."/>
            <person name="Tanifuji G."/>
            <person name="Burki F."/>
            <person name="Gruber A."/>
            <person name="Irimia M."/>
            <person name="Maruyama S."/>
            <person name="Arias M.C."/>
            <person name="Ball S.G."/>
            <person name="Gile G.H."/>
            <person name="Hirakawa Y."/>
            <person name="Hopkins J.F."/>
            <person name="Kuo A."/>
            <person name="Rensing S.A."/>
            <person name="Schmutz J."/>
            <person name="Symeonidi A."/>
            <person name="Elias M."/>
            <person name="Eveleigh R.J."/>
            <person name="Herman E.K."/>
            <person name="Klute M.J."/>
            <person name="Nakayama T."/>
            <person name="Obornik M."/>
            <person name="Reyes-Prieto A."/>
            <person name="Armbrust E.V."/>
            <person name="Aves S.J."/>
            <person name="Beiko R.G."/>
            <person name="Coutinho P."/>
            <person name="Dacks J.B."/>
            <person name="Durnford D.G."/>
            <person name="Fast N.M."/>
            <person name="Green B.R."/>
            <person name="Grisdale C.J."/>
            <person name="Hempel F."/>
            <person name="Henrissat B."/>
            <person name="Hoppner M.P."/>
            <person name="Ishida K."/>
            <person name="Kim E."/>
            <person name="Koreny L."/>
            <person name="Kroth P.G."/>
            <person name="Liu Y."/>
            <person name="Malik S.B."/>
            <person name="Maier U.G."/>
            <person name="McRose D."/>
            <person name="Mock T."/>
            <person name="Neilson J.A."/>
            <person name="Onodera N.T."/>
            <person name="Poole A.M."/>
            <person name="Pritham E.J."/>
            <person name="Richards T.A."/>
            <person name="Rocap G."/>
            <person name="Roy S.W."/>
            <person name="Sarai C."/>
            <person name="Schaack S."/>
            <person name="Shirato S."/>
            <person name="Slamovits C.H."/>
            <person name="Spencer D.F."/>
            <person name="Suzuki S."/>
            <person name="Worden A.Z."/>
            <person name="Zauner S."/>
            <person name="Barry K."/>
            <person name="Bell C."/>
            <person name="Bharti A.K."/>
            <person name="Crow J.A."/>
            <person name="Grimwood J."/>
            <person name="Kramer R."/>
            <person name="Lindquist E."/>
            <person name="Lucas S."/>
            <person name="Salamov A."/>
            <person name="McFadden G.I."/>
            <person name="Lane C.E."/>
            <person name="Keeling P.J."/>
            <person name="Gray M.W."/>
            <person name="Grigoriev I.V."/>
            <person name="Archibald J.M."/>
        </authorList>
    </citation>
    <scope>NUCLEOTIDE SEQUENCE</scope>
    <source>
        <strain evidence="7 9">CCMP2712</strain>
    </source>
</reference>
<dbReference type="SUPFAM" id="SSF56112">
    <property type="entry name" value="Protein kinase-like (PK-like)"/>
    <property type="match status" value="1"/>
</dbReference>
<evidence type="ECO:0000259" key="5">
    <source>
        <dbReference type="PROSITE" id="PS50011"/>
    </source>
</evidence>
<dbReference type="GO" id="GO:0005524">
    <property type="term" value="F:ATP binding"/>
    <property type="evidence" value="ECO:0007669"/>
    <property type="project" value="InterPro"/>
</dbReference>
<keyword evidence="1" id="KW-0479">Metal-binding</keyword>
<keyword evidence="2 4" id="KW-0863">Zinc-finger</keyword>
<reference evidence="8" key="3">
    <citation type="submission" date="2015-06" db="UniProtKB">
        <authorList>
            <consortium name="EnsemblProtists"/>
        </authorList>
    </citation>
    <scope>IDENTIFICATION</scope>
</reference>
<dbReference type="InterPro" id="IPR050122">
    <property type="entry name" value="RTK"/>
</dbReference>
<dbReference type="GO" id="GO:0007169">
    <property type="term" value="P:cell surface receptor protein tyrosine kinase signaling pathway"/>
    <property type="evidence" value="ECO:0007669"/>
    <property type="project" value="TreeGrafter"/>
</dbReference>
<keyword evidence="3" id="KW-0862">Zinc</keyword>
<dbReference type="SUPFAM" id="SSF57850">
    <property type="entry name" value="RING/U-box"/>
    <property type="match status" value="1"/>
</dbReference>
<dbReference type="InterPro" id="IPR001245">
    <property type="entry name" value="Ser-Thr/Tyr_kinase_cat_dom"/>
</dbReference>
<evidence type="ECO:0000256" key="3">
    <source>
        <dbReference type="ARBA" id="ARBA00022833"/>
    </source>
</evidence>
<protein>
    <recommendedName>
        <fullName evidence="10">Non-specific protein-tyrosine kinase</fullName>
    </recommendedName>
</protein>
<organism evidence="7">
    <name type="scientific">Guillardia theta (strain CCMP2712)</name>
    <name type="common">Cryptophyte</name>
    <dbReference type="NCBI Taxonomy" id="905079"/>
    <lineage>
        <taxon>Eukaryota</taxon>
        <taxon>Cryptophyceae</taxon>
        <taxon>Pyrenomonadales</taxon>
        <taxon>Geminigeraceae</taxon>
        <taxon>Guillardia</taxon>
    </lineage>
</organism>
<evidence type="ECO:0000259" key="6">
    <source>
        <dbReference type="PROSITE" id="PS50089"/>
    </source>
</evidence>
<dbReference type="PROSITE" id="PS50011">
    <property type="entry name" value="PROTEIN_KINASE_DOM"/>
    <property type="match status" value="1"/>
</dbReference>
<evidence type="ECO:0000313" key="7">
    <source>
        <dbReference type="EMBL" id="EKX50363.1"/>
    </source>
</evidence>
<dbReference type="eggNOG" id="KOG0200">
    <property type="taxonomic scope" value="Eukaryota"/>
</dbReference>
<dbReference type="PROSITE" id="PS50089">
    <property type="entry name" value="ZF_RING_2"/>
    <property type="match status" value="1"/>
</dbReference>
<evidence type="ECO:0000313" key="9">
    <source>
        <dbReference type="Proteomes" id="UP000011087"/>
    </source>
</evidence>
<dbReference type="Pfam" id="PF13920">
    <property type="entry name" value="zf-C3HC4_3"/>
    <property type="match status" value="1"/>
</dbReference>
<dbReference type="InterPro" id="IPR000719">
    <property type="entry name" value="Prot_kinase_dom"/>
</dbReference>
<dbReference type="GO" id="GO:0043235">
    <property type="term" value="C:receptor complex"/>
    <property type="evidence" value="ECO:0007669"/>
    <property type="project" value="TreeGrafter"/>
</dbReference>
<dbReference type="InterPro" id="IPR008266">
    <property type="entry name" value="Tyr_kinase_AS"/>
</dbReference>
<dbReference type="EMBL" id="JH992979">
    <property type="protein sequence ID" value="EKX50363.1"/>
    <property type="molecule type" value="Genomic_DNA"/>
</dbReference>
<feature type="domain" description="Protein kinase" evidence="5">
    <location>
        <begin position="1"/>
        <end position="254"/>
    </location>
</feature>
<dbReference type="GeneID" id="17306924"/>
<dbReference type="RefSeq" id="XP_005837343.1">
    <property type="nucleotide sequence ID" value="XM_005837286.1"/>
</dbReference>
<gene>
    <name evidence="7" type="ORF">GUITHDRAFT_67286</name>
</gene>
<dbReference type="InterPro" id="IPR011009">
    <property type="entry name" value="Kinase-like_dom_sf"/>
</dbReference>
<evidence type="ECO:0000256" key="4">
    <source>
        <dbReference type="PROSITE-ProRule" id="PRU00175"/>
    </source>
</evidence>
<proteinExistence type="predicted"/>
<dbReference type="GO" id="GO:0004714">
    <property type="term" value="F:transmembrane receptor protein tyrosine kinase activity"/>
    <property type="evidence" value="ECO:0007669"/>
    <property type="project" value="TreeGrafter"/>
</dbReference>
<dbReference type="PaxDb" id="55529-EKX50363"/>
<dbReference type="PRINTS" id="PR00109">
    <property type="entry name" value="TYRKINASE"/>
</dbReference>
<evidence type="ECO:0000313" key="8">
    <source>
        <dbReference type="EnsemblProtists" id="EKX50363"/>
    </source>
</evidence>
<dbReference type="PANTHER" id="PTHR24416:SF611">
    <property type="entry name" value="TYROSINE-PROTEIN KINASE TRANSMEMBRANE RECEPTOR ROR"/>
    <property type="match status" value="1"/>
</dbReference>
<dbReference type="OMA" id="KEMEDHY"/>
<dbReference type="PANTHER" id="PTHR24416">
    <property type="entry name" value="TYROSINE-PROTEIN KINASE RECEPTOR"/>
    <property type="match status" value="1"/>
</dbReference>
<keyword evidence="9" id="KW-1185">Reference proteome</keyword>
<dbReference type="STRING" id="905079.L1JQK6"/>
<evidence type="ECO:0000256" key="2">
    <source>
        <dbReference type="ARBA" id="ARBA00022771"/>
    </source>
</evidence>
<dbReference type="InterPro" id="IPR001841">
    <property type="entry name" value="Znf_RING"/>
</dbReference>
<dbReference type="OrthoDB" id="3256376at2759"/>
<dbReference type="EnsemblProtists" id="EKX50363">
    <property type="protein sequence ID" value="EKX50363"/>
    <property type="gene ID" value="GUITHDRAFT_67286"/>
</dbReference>